<dbReference type="GO" id="GO:0005829">
    <property type="term" value="C:cytosol"/>
    <property type="evidence" value="ECO:0007669"/>
    <property type="project" value="TreeGrafter"/>
</dbReference>
<evidence type="ECO:0000256" key="1">
    <source>
        <dbReference type="ARBA" id="ARBA00023172"/>
    </source>
</evidence>
<protein>
    <submittedName>
        <fullName evidence="5">Transposase and inactivated derivatives, IS30 family</fullName>
    </submittedName>
</protein>
<dbReference type="PANTHER" id="PTHR10948">
    <property type="entry name" value="TRANSPOSASE"/>
    <property type="match status" value="1"/>
</dbReference>
<accession>E8ND15</accession>
<dbReference type="Gene3D" id="3.30.420.10">
    <property type="entry name" value="Ribonuclease H-like superfamily/Ribonuclease H"/>
    <property type="match status" value="1"/>
</dbReference>
<evidence type="ECO:0000256" key="3">
    <source>
        <dbReference type="SAM" id="SignalP"/>
    </source>
</evidence>
<dbReference type="KEGG" id="mts:MTES_0690"/>
<dbReference type="InterPro" id="IPR001584">
    <property type="entry name" value="Integrase_cat-core"/>
</dbReference>
<evidence type="ECO:0000313" key="5">
    <source>
        <dbReference type="EMBL" id="BAJ73654.1"/>
    </source>
</evidence>
<feature type="domain" description="Integrase catalytic" evidence="4">
    <location>
        <begin position="224"/>
        <end position="387"/>
    </location>
</feature>
<reference key="2">
    <citation type="submission" date="2011-02" db="EMBL/GenBank/DDBJ databases">
        <title>Genome sequence of Microbacterium testaceum StLB037.</title>
        <authorList>
            <person name="Morohoshi T."/>
            <person name="Wang W.Z."/>
            <person name="Someya N."/>
            <person name="Ikeda T."/>
        </authorList>
    </citation>
    <scope>NUCLEOTIDE SEQUENCE</scope>
    <source>
        <strain>StLB037</strain>
    </source>
</reference>
<reference evidence="5 6" key="1">
    <citation type="journal article" date="2011" name="J. Bacteriol.">
        <title>Genome sequence of Microbacterium testaceum StLB037, an N-acylhomoserine lactone-degrading bacterium isolated from potato leaves.</title>
        <authorList>
            <person name="Morohoshi T."/>
            <person name="Wang W.-Z."/>
            <person name="Someya N."/>
            <person name="Ikeda T."/>
        </authorList>
    </citation>
    <scope>NUCLEOTIDE SEQUENCE [LARGE SCALE GENOMIC DNA]</scope>
    <source>
        <strain evidence="5 6">StLB037</strain>
    </source>
</reference>
<dbReference type="Pfam" id="PF00665">
    <property type="entry name" value="rve"/>
    <property type="match status" value="1"/>
</dbReference>
<proteinExistence type="predicted"/>
<evidence type="ECO:0000313" key="6">
    <source>
        <dbReference type="Proteomes" id="UP000008975"/>
    </source>
</evidence>
<dbReference type="HOGENOM" id="CLU_035706_0_0_11"/>
<dbReference type="SUPFAM" id="SSF53098">
    <property type="entry name" value="Ribonuclease H-like"/>
    <property type="match status" value="1"/>
</dbReference>
<dbReference type="eggNOG" id="COG2826">
    <property type="taxonomic scope" value="Bacteria"/>
</dbReference>
<feature type="signal peptide" evidence="3">
    <location>
        <begin position="1"/>
        <end position="23"/>
    </location>
</feature>
<dbReference type="RefSeq" id="WP_013583781.1">
    <property type="nucleotide sequence ID" value="NC_015125.1"/>
</dbReference>
<keyword evidence="1" id="KW-0233">DNA recombination</keyword>
<dbReference type="GO" id="GO:0003676">
    <property type="term" value="F:nucleic acid binding"/>
    <property type="evidence" value="ECO:0007669"/>
    <property type="project" value="InterPro"/>
</dbReference>
<dbReference type="NCBIfam" id="NF033563">
    <property type="entry name" value="transpos_IS30"/>
    <property type="match status" value="1"/>
</dbReference>
<feature type="chain" id="PRO_5038541579" evidence="3">
    <location>
        <begin position="24"/>
        <end position="391"/>
    </location>
</feature>
<name>E8ND15_MICTS</name>
<feature type="region of interest" description="Disordered" evidence="2">
    <location>
        <begin position="197"/>
        <end position="217"/>
    </location>
</feature>
<evidence type="ECO:0000256" key="2">
    <source>
        <dbReference type="SAM" id="MobiDB-lite"/>
    </source>
</evidence>
<dbReference type="EMBL" id="AP012052">
    <property type="protein sequence ID" value="BAJ73654.1"/>
    <property type="molecule type" value="Genomic_DNA"/>
</dbReference>
<dbReference type="Pfam" id="PF13936">
    <property type="entry name" value="HTH_38"/>
    <property type="match status" value="1"/>
</dbReference>
<dbReference type="InterPro" id="IPR036397">
    <property type="entry name" value="RNaseH_sf"/>
</dbReference>
<dbReference type="PANTHER" id="PTHR10948:SF23">
    <property type="entry name" value="TRANSPOSASE INSI FOR INSERTION SEQUENCE ELEMENT IS30A-RELATED"/>
    <property type="match status" value="1"/>
</dbReference>
<keyword evidence="3" id="KW-0732">Signal</keyword>
<sequence length="391" mass="43300">MYSVAVRDAALAAVCAGASFSRAAAMLGVSDDIVSVWWRDSGGVPAGQGLSPVSEPIRPGGSGRALTLEERVEIQAGVRAGERQRAIAERIGRDQSVVSRELARHRGADGSYRAVMAQYAAQRDRRRVKPFKLDTNRQLAAQVEEWIDEGWSPRLIAQVLERDHPDDQTWRVSHETIYQALYVQGRGQLRQDLARQLSTGRVSRKSRASAARRSPSPFKEALVISERPAQVQDRAVPGHWEGDLILGAGGVSAIGTLVERSTRFAILLHLPGRHTADEVAAAMIREMSRLPSHLRRSITWDRGTEMADYAEIQLELQAPVYFCDPHSPWQRGTNENTNRLLRHWFAKGSDLSAWDGPALQKIADTLNSRPRPTLDLKTPAQALNEHLLKAA</sequence>
<gene>
    <name evidence="5" type="ordered locus">MTES_0690</name>
</gene>
<dbReference type="GO" id="GO:0015074">
    <property type="term" value="P:DNA integration"/>
    <property type="evidence" value="ECO:0007669"/>
    <property type="project" value="InterPro"/>
</dbReference>
<dbReference type="InterPro" id="IPR025246">
    <property type="entry name" value="IS30-like_HTH"/>
</dbReference>
<dbReference type="GO" id="GO:0032196">
    <property type="term" value="P:transposition"/>
    <property type="evidence" value="ECO:0007669"/>
    <property type="project" value="TreeGrafter"/>
</dbReference>
<dbReference type="AlphaFoldDB" id="E8ND15"/>
<evidence type="ECO:0000259" key="4">
    <source>
        <dbReference type="PROSITE" id="PS50994"/>
    </source>
</evidence>
<dbReference type="InterPro" id="IPR051917">
    <property type="entry name" value="Transposase-Integrase"/>
</dbReference>
<dbReference type="OrthoDB" id="9803231at2"/>
<dbReference type="InterPro" id="IPR053392">
    <property type="entry name" value="Transposase_IS30-like"/>
</dbReference>
<dbReference type="Proteomes" id="UP000008975">
    <property type="component" value="Chromosome"/>
</dbReference>
<dbReference type="GO" id="GO:0004803">
    <property type="term" value="F:transposase activity"/>
    <property type="evidence" value="ECO:0007669"/>
    <property type="project" value="TreeGrafter"/>
</dbReference>
<dbReference type="InterPro" id="IPR012337">
    <property type="entry name" value="RNaseH-like_sf"/>
</dbReference>
<dbReference type="PROSITE" id="PS50994">
    <property type="entry name" value="INTEGRASE"/>
    <property type="match status" value="1"/>
</dbReference>
<organism evidence="5 6">
    <name type="scientific">Microbacterium testaceum (strain StLB037)</name>
    <dbReference type="NCBI Taxonomy" id="979556"/>
    <lineage>
        <taxon>Bacteria</taxon>
        <taxon>Bacillati</taxon>
        <taxon>Actinomycetota</taxon>
        <taxon>Actinomycetes</taxon>
        <taxon>Micrococcales</taxon>
        <taxon>Microbacteriaceae</taxon>
        <taxon>Microbacterium</taxon>
    </lineage>
</organism>
<dbReference type="GO" id="GO:0006310">
    <property type="term" value="P:DNA recombination"/>
    <property type="evidence" value="ECO:0007669"/>
    <property type="project" value="UniProtKB-KW"/>
</dbReference>